<dbReference type="Gene3D" id="3.80.10.10">
    <property type="entry name" value="Ribonuclease Inhibitor"/>
    <property type="match status" value="2"/>
</dbReference>
<feature type="region of interest" description="Disordered" evidence="3">
    <location>
        <begin position="278"/>
        <end position="366"/>
    </location>
</feature>
<keyword evidence="2" id="KW-0677">Repeat</keyword>
<feature type="compositionally biased region" description="Basic and acidic residues" evidence="3">
    <location>
        <begin position="281"/>
        <end position="292"/>
    </location>
</feature>
<dbReference type="InterPro" id="IPR050836">
    <property type="entry name" value="SDS22/Internalin_LRR"/>
</dbReference>
<dbReference type="SMART" id="SM00365">
    <property type="entry name" value="LRR_SD22"/>
    <property type="match status" value="6"/>
</dbReference>
<feature type="compositionally biased region" description="Basic and acidic residues" evidence="3">
    <location>
        <begin position="323"/>
        <end position="366"/>
    </location>
</feature>
<dbReference type="InterPro" id="IPR032675">
    <property type="entry name" value="LRR_dom_sf"/>
</dbReference>
<evidence type="ECO:0008006" key="6">
    <source>
        <dbReference type="Google" id="ProtNLM"/>
    </source>
</evidence>
<evidence type="ECO:0000256" key="3">
    <source>
        <dbReference type="SAM" id="MobiDB-lite"/>
    </source>
</evidence>
<gene>
    <name evidence="4" type="ORF">SSX86_019869</name>
</gene>
<reference evidence="4 5" key="1">
    <citation type="submission" date="2024-04" db="EMBL/GenBank/DDBJ databases">
        <title>The reference genome of an endangered Asteraceae, Deinandra increscens subsp. villosa, native to the Central Coast of California.</title>
        <authorList>
            <person name="Guilliams M."/>
            <person name="Hasenstab-Lehman K."/>
            <person name="Meyer R."/>
            <person name="Mcevoy S."/>
        </authorList>
    </citation>
    <scope>NUCLEOTIDE SEQUENCE [LARGE SCALE GENOMIC DNA]</scope>
    <source>
        <tissue evidence="4">Leaf</tissue>
    </source>
</reference>
<dbReference type="Proteomes" id="UP001408789">
    <property type="component" value="Unassembled WGS sequence"/>
</dbReference>
<dbReference type="GO" id="GO:0051707">
    <property type="term" value="P:response to other organism"/>
    <property type="evidence" value="ECO:0007669"/>
    <property type="project" value="UniProtKB-ARBA"/>
</dbReference>
<dbReference type="GO" id="GO:0006952">
    <property type="term" value="P:defense response"/>
    <property type="evidence" value="ECO:0007669"/>
    <property type="project" value="UniProtKB-ARBA"/>
</dbReference>
<dbReference type="SUPFAM" id="SSF52058">
    <property type="entry name" value="L domain-like"/>
    <property type="match status" value="1"/>
</dbReference>
<evidence type="ECO:0000313" key="5">
    <source>
        <dbReference type="Proteomes" id="UP001408789"/>
    </source>
</evidence>
<dbReference type="AlphaFoldDB" id="A0AAP0CTF4"/>
<dbReference type="PANTHER" id="PTHR46652">
    <property type="entry name" value="LEUCINE-RICH REPEAT AND IQ DOMAIN-CONTAINING PROTEIN 1-RELATED"/>
    <property type="match status" value="1"/>
</dbReference>
<accession>A0AAP0CTF4</accession>
<evidence type="ECO:0000256" key="2">
    <source>
        <dbReference type="ARBA" id="ARBA00022737"/>
    </source>
</evidence>
<keyword evidence="1" id="KW-0433">Leucine-rich repeat</keyword>
<comment type="caution">
    <text evidence="4">The sequence shown here is derived from an EMBL/GenBank/DDBJ whole genome shotgun (WGS) entry which is preliminary data.</text>
</comment>
<dbReference type="InterPro" id="IPR025875">
    <property type="entry name" value="Leu-rich_rpt_4"/>
</dbReference>
<protein>
    <recommendedName>
        <fullName evidence="6">Protein phosphatase 1 regulatory subunit 7</fullName>
    </recommendedName>
</protein>
<evidence type="ECO:0000256" key="1">
    <source>
        <dbReference type="ARBA" id="ARBA00022614"/>
    </source>
</evidence>
<dbReference type="PROSITE" id="PS51450">
    <property type="entry name" value="LRR"/>
    <property type="match status" value="3"/>
</dbReference>
<sequence>MKALTSDQVLQEKKTTDPTAVTSLIFTHRALSDVSCLAEFSNLEKLDLTFNNLSSLEGLKPCVNLKWLSVKQNKLRSLKGVEGCVCLTVLNAGSNMIQSMDEVSNLVRLRALILNDNEITSICRLNHMKELNTLVLSKNPIQKIGESLSKVNSITKLSLSNCKIQDIDSSIKSCTELRELRLAHNEIRTLPSELTRNTKIQNLDLGNNLVMRWSDLKILSSLVNLKNLNLAGNPVAEKDALAKKIKKLVPGLQIFNSRPIDKAVKSVAVDTDDNLLVDAQDTDKKKGQKMQEPKPNIPTNEDNEENTTTTDPILEKKSKRKSRGLEDRPVSDEQEITESKKVKHDEEIVHFDATENNENRNEKRVDDDDVHIAGKKKKKVKSKTKGSSAVQLLSPEAQIGLGGESAWDVDGV</sequence>
<keyword evidence="5" id="KW-1185">Reference proteome</keyword>
<name>A0AAP0CTF4_9ASTR</name>
<dbReference type="InterPro" id="IPR001611">
    <property type="entry name" value="Leu-rich_rpt"/>
</dbReference>
<dbReference type="EMBL" id="JBCNJP010000019">
    <property type="protein sequence ID" value="KAK9062680.1"/>
    <property type="molecule type" value="Genomic_DNA"/>
</dbReference>
<evidence type="ECO:0000313" key="4">
    <source>
        <dbReference type="EMBL" id="KAK9062680.1"/>
    </source>
</evidence>
<dbReference type="SMART" id="SM00369">
    <property type="entry name" value="LRR_TYP"/>
    <property type="match status" value="4"/>
</dbReference>
<proteinExistence type="predicted"/>
<organism evidence="4 5">
    <name type="scientific">Deinandra increscens subsp. villosa</name>
    <dbReference type="NCBI Taxonomy" id="3103831"/>
    <lineage>
        <taxon>Eukaryota</taxon>
        <taxon>Viridiplantae</taxon>
        <taxon>Streptophyta</taxon>
        <taxon>Embryophyta</taxon>
        <taxon>Tracheophyta</taxon>
        <taxon>Spermatophyta</taxon>
        <taxon>Magnoliopsida</taxon>
        <taxon>eudicotyledons</taxon>
        <taxon>Gunneridae</taxon>
        <taxon>Pentapetalae</taxon>
        <taxon>asterids</taxon>
        <taxon>campanulids</taxon>
        <taxon>Asterales</taxon>
        <taxon>Asteraceae</taxon>
        <taxon>Asteroideae</taxon>
        <taxon>Heliantheae alliance</taxon>
        <taxon>Madieae</taxon>
        <taxon>Madiinae</taxon>
        <taxon>Deinandra</taxon>
    </lineage>
</organism>
<dbReference type="Pfam" id="PF12799">
    <property type="entry name" value="LRR_4"/>
    <property type="match status" value="1"/>
</dbReference>
<dbReference type="PANTHER" id="PTHR46652:SF7">
    <property type="entry name" value="LEUCINE-RICH REPEAT AND IQ DOMAIN-CONTAINING PROTEIN 1"/>
    <property type="match status" value="1"/>
</dbReference>
<dbReference type="InterPro" id="IPR003591">
    <property type="entry name" value="Leu-rich_rpt_typical-subtyp"/>
</dbReference>